<name>A0A3B3UD52_9TELE</name>
<organism evidence="3 4">
    <name type="scientific">Poecilia latipinna</name>
    <name type="common">sailfin molly</name>
    <dbReference type="NCBI Taxonomy" id="48699"/>
    <lineage>
        <taxon>Eukaryota</taxon>
        <taxon>Metazoa</taxon>
        <taxon>Chordata</taxon>
        <taxon>Craniata</taxon>
        <taxon>Vertebrata</taxon>
        <taxon>Euteleostomi</taxon>
        <taxon>Actinopterygii</taxon>
        <taxon>Neopterygii</taxon>
        <taxon>Teleostei</taxon>
        <taxon>Neoteleostei</taxon>
        <taxon>Acanthomorphata</taxon>
        <taxon>Ovalentaria</taxon>
        <taxon>Atherinomorphae</taxon>
        <taxon>Cyprinodontiformes</taxon>
        <taxon>Poeciliidae</taxon>
        <taxon>Poeciliinae</taxon>
        <taxon>Poecilia</taxon>
    </lineage>
</organism>
<feature type="compositionally biased region" description="Low complexity" evidence="1">
    <location>
        <begin position="96"/>
        <end position="109"/>
    </location>
</feature>
<dbReference type="GO" id="GO:0005856">
    <property type="term" value="C:cytoskeleton"/>
    <property type="evidence" value="ECO:0007669"/>
    <property type="project" value="TreeGrafter"/>
</dbReference>
<protein>
    <submittedName>
        <fullName evidence="3">Formin homology 2 domain containing 1</fullName>
    </submittedName>
</protein>
<feature type="region of interest" description="Disordered" evidence="1">
    <location>
        <begin position="31"/>
        <end position="59"/>
    </location>
</feature>
<dbReference type="Pfam" id="PF02181">
    <property type="entry name" value="FH2"/>
    <property type="match status" value="1"/>
</dbReference>
<dbReference type="PROSITE" id="PS51444">
    <property type="entry name" value="FH2"/>
    <property type="match status" value="1"/>
</dbReference>
<feature type="region of interest" description="Disordered" evidence="1">
    <location>
        <begin position="658"/>
        <end position="692"/>
    </location>
</feature>
<sequence length="692" mass="77240">MFAAVPVQRQCSTLSDVTMLVLDMMYSNSPAAVPSSPTDAASGSAKEEEGSFTPGEHVQVSRMQPIQVLPSGADLKIKDLDFTDLLEDEDIDVLDMDTNSSSSSHFSGVPPAPPPPPSGGAAPPPPPPPPLLGAPPPPPLPPGGVPSAPPPPSGGPSGLTKKKTVKLFWKELKQAESQQKCRFGRGTVWASLDKVEVDTARLETLFESKSKELPVAKKGPEPKKSLVLDPKRSNAINIGLTVLPAVHVIKNAILSFDEYAISKEGVEKILTMIPTEEEKQKIQEAQLANPDLPLGTAEQFLLTLASISALNPRLQLWAFKLNYEVLEKEIAEPLFDLKLGMEQLASNQTFRRILATLLAIGNFLNSSNAKGFELSYLEKVVEVKDTVHRHSLLHHTCSLLEDNYPQSSDVYSEIPAITRSAKVDFDLLAENLVQLERRCKASWENLKLVAKHESKAVLKNKMTEFLRDCTQRIKILKVVHRRVINRFHSFLLFLGQPSFSVRDVKVTSFCRIISEFALEYRTTRERVLTIRRKRTIKRERNKTRGMLITEVTLWAGSALPVPTVEIQQGALSCSSLTVHPAGLRRSRAVRSKNHRTLAWFWFWFWDWVWFESSQVRLMFWFCCLGNRSASPSTLTAARDDGTNSQDDATDDIMDRLVKSVTRNPSNRTASPKTRKRSRLNRKSSESRRSRVL</sequence>
<dbReference type="SMART" id="SM00498">
    <property type="entry name" value="FH2"/>
    <property type="match status" value="1"/>
</dbReference>
<feature type="compositionally biased region" description="Basic residues" evidence="1">
    <location>
        <begin position="672"/>
        <end position="681"/>
    </location>
</feature>
<evidence type="ECO:0000313" key="3">
    <source>
        <dbReference type="Ensembl" id="ENSPLAP00000010522.1"/>
    </source>
</evidence>
<feature type="compositionally biased region" description="Pro residues" evidence="1">
    <location>
        <begin position="110"/>
        <end position="154"/>
    </location>
</feature>
<dbReference type="Proteomes" id="UP000261500">
    <property type="component" value="Unplaced"/>
</dbReference>
<accession>A0A3B3UD52</accession>
<evidence type="ECO:0000313" key="4">
    <source>
        <dbReference type="Proteomes" id="UP000261500"/>
    </source>
</evidence>
<dbReference type="Ensembl" id="ENSPLAT00000017639.1">
    <property type="protein sequence ID" value="ENSPLAP00000010522.1"/>
    <property type="gene ID" value="ENSPLAG00000013625.1"/>
</dbReference>
<feature type="region of interest" description="Disordered" evidence="1">
    <location>
        <begin position="631"/>
        <end position="650"/>
    </location>
</feature>
<evidence type="ECO:0000256" key="1">
    <source>
        <dbReference type="SAM" id="MobiDB-lite"/>
    </source>
</evidence>
<feature type="compositionally biased region" description="Polar residues" evidence="1">
    <location>
        <begin position="660"/>
        <end position="671"/>
    </location>
</feature>
<keyword evidence="4" id="KW-1185">Reference proteome</keyword>
<dbReference type="PANTHER" id="PTHR45920:SF2">
    <property type="entry name" value="FH1_FH2 DOMAIN-CONTAINING PROTEIN 1"/>
    <property type="match status" value="1"/>
</dbReference>
<dbReference type="AlphaFoldDB" id="A0A3B3UD52"/>
<dbReference type="PANTHER" id="PTHR45920">
    <property type="entry name" value="FORMIN HOMOLOGY 2 DOMAIN CONTAINING, ISOFORM I"/>
    <property type="match status" value="1"/>
</dbReference>
<feature type="compositionally biased region" description="Polar residues" evidence="1">
    <location>
        <begin position="31"/>
        <end position="41"/>
    </location>
</feature>
<reference evidence="3" key="1">
    <citation type="submission" date="2025-08" db="UniProtKB">
        <authorList>
            <consortium name="Ensembl"/>
        </authorList>
    </citation>
    <scope>IDENTIFICATION</scope>
</reference>
<evidence type="ECO:0000259" key="2">
    <source>
        <dbReference type="PROSITE" id="PS51444"/>
    </source>
</evidence>
<feature type="compositionally biased region" description="Basic and acidic residues" evidence="1">
    <location>
        <begin position="682"/>
        <end position="692"/>
    </location>
</feature>
<reference evidence="3" key="2">
    <citation type="submission" date="2025-09" db="UniProtKB">
        <authorList>
            <consortium name="Ensembl"/>
        </authorList>
    </citation>
    <scope>IDENTIFICATION</scope>
</reference>
<dbReference type="GO" id="GO:0005737">
    <property type="term" value="C:cytoplasm"/>
    <property type="evidence" value="ECO:0007669"/>
    <property type="project" value="TreeGrafter"/>
</dbReference>
<dbReference type="InterPro" id="IPR042201">
    <property type="entry name" value="FH2_Formin_sf"/>
</dbReference>
<dbReference type="GO" id="GO:0030866">
    <property type="term" value="P:cortical actin cytoskeleton organization"/>
    <property type="evidence" value="ECO:0007669"/>
    <property type="project" value="TreeGrafter"/>
</dbReference>
<dbReference type="GeneTree" id="ENSGT00940000160212"/>
<dbReference type="STRING" id="48699.ENSPLAP00000010522"/>
<dbReference type="InterPro" id="IPR015425">
    <property type="entry name" value="FH2_Formin"/>
</dbReference>
<feature type="domain" description="FH2" evidence="2">
    <location>
        <begin position="154"/>
        <end position="546"/>
    </location>
</feature>
<proteinExistence type="predicted"/>
<dbReference type="Gene3D" id="1.20.58.2220">
    <property type="entry name" value="Formin, FH2 domain"/>
    <property type="match status" value="1"/>
</dbReference>
<feature type="region of interest" description="Disordered" evidence="1">
    <location>
        <begin position="95"/>
        <end position="160"/>
    </location>
</feature>
<dbReference type="GO" id="GO:0051015">
    <property type="term" value="F:actin filament binding"/>
    <property type="evidence" value="ECO:0007669"/>
    <property type="project" value="TreeGrafter"/>
</dbReference>
<dbReference type="SUPFAM" id="SSF101447">
    <property type="entry name" value="Formin homology 2 domain (FH2 domain)"/>
    <property type="match status" value="1"/>
</dbReference>